<evidence type="ECO:0000313" key="7">
    <source>
        <dbReference type="EMBL" id="GAA1660546.1"/>
    </source>
</evidence>
<reference evidence="7 8" key="1">
    <citation type="journal article" date="2019" name="Int. J. Syst. Evol. Microbiol.">
        <title>The Global Catalogue of Microorganisms (GCM) 10K type strain sequencing project: providing services to taxonomists for standard genome sequencing and annotation.</title>
        <authorList>
            <consortium name="The Broad Institute Genomics Platform"/>
            <consortium name="The Broad Institute Genome Sequencing Center for Infectious Disease"/>
            <person name="Wu L."/>
            <person name="Ma J."/>
        </authorList>
    </citation>
    <scope>NUCLEOTIDE SEQUENCE [LARGE SCALE GENOMIC DNA]</scope>
    <source>
        <strain evidence="7 8">JCM 14718</strain>
    </source>
</reference>
<comment type="caution">
    <text evidence="7">The sequence shown here is derived from an EMBL/GenBank/DDBJ whole genome shotgun (WGS) entry which is preliminary data.</text>
</comment>
<name>A0ABN2FVM0_9ACTN</name>
<gene>
    <name evidence="7" type="ORF">GCM10009765_07550</name>
</gene>
<feature type="transmembrane region" description="Helical" evidence="6">
    <location>
        <begin position="74"/>
        <end position="92"/>
    </location>
</feature>
<organism evidence="7 8">
    <name type="scientific">Fodinicola feengrottensis</name>
    <dbReference type="NCBI Taxonomy" id="435914"/>
    <lineage>
        <taxon>Bacteria</taxon>
        <taxon>Bacillati</taxon>
        <taxon>Actinomycetota</taxon>
        <taxon>Actinomycetes</taxon>
        <taxon>Mycobacteriales</taxon>
        <taxon>Fodinicola</taxon>
    </lineage>
</organism>
<protein>
    <submittedName>
        <fullName evidence="7">LysE family translocator</fullName>
    </submittedName>
</protein>
<evidence type="ECO:0000256" key="2">
    <source>
        <dbReference type="ARBA" id="ARBA00022475"/>
    </source>
</evidence>
<dbReference type="Pfam" id="PF01810">
    <property type="entry name" value="LysE"/>
    <property type="match status" value="1"/>
</dbReference>
<evidence type="ECO:0000256" key="1">
    <source>
        <dbReference type="ARBA" id="ARBA00004651"/>
    </source>
</evidence>
<dbReference type="PANTHER" id="PTHR30086:SF20">
    <property type="entry name" value="ARGININE EXPORTER PROTEIN ARGO-RELATED"/>
    <property type="match status" value="1"/>
</dbReference>
<feature type="transmembrane region" description="Helical" evidence="6">
    <location>
        <begin position="149"/>
        <end position="168"/>
    </location>
</feature>
<keyword evidence="3 6" id="KW-0812">Transmembrane</keyword>
<dbReference type="RefSeq" id="WP_163567367.1">
    <property type="nucleotide sequence ID" value="NZ_BAAANY010000002.1"/>
</dbReference>
<evidence type="ECO:0000256" key="4">
    <source>
        <dbReference type="ARBA" id="ARBA00022989"/>
    </source>
</evidence>
<evidence type="ECO:0000256" key="6">
    <source>
        <dbReference type="SAM" id="Phobius"/>
    </source>
</evidence>
<keyword evidence="8" id="KW-1185">Reference proteome</keyword>
<feature type="transmembrane region" description="Helical" evidence="6">
    <location>
        <begin position="6"/>
        <end position="28"/>
    </location>
</feature>
<keyword evidence="5 6" id="KW-0472">Membrane</keyword>
<keyword evidence="4 6" id="KW-1133">Transmembrane helix</keyword>
<dbReference type="EMBL" id="BAAANY010000002">
    <property type="protein sequence ID" value="GAA1660546.1"/>
    <property type="molecule type" value="Genomic_DNA"/>
</dbReference>
<feature type="transmembrane region" description="Helical" evidence="6">
    <location>
        <begin position="120"/>
        <end position="137"/>
    </location>
</feature>
<feature type="transmembrane region" description="Helical" evidence="6">
    <location>
        <begin position="40"/>
        <end position="68"/>
    </location>
</feature>
<evidence type="ECO:0000256" key="5">
    <source>
        <dbReference type="ARBA" id="ARBA00023136"/>
    </source>
</evidence>
<proteinExistence type="predicted"/>
<evidence type="ECO:0000256" key="3">
    <source>
        <dbReference type="ARBA" id="ARBA00022692"/>
    </source>
</evidence>
<comment type="subcellular location">
    <subcellularLocation>
        <location evidence="1">Cell membrane</location>
        <topology evidence="1">Multi-pass membrane protein</topology>
    </subcellularLocation>
</comment>
<sequence length="209" mass="21682">MTLAALLAFAGTTLLLVLTPGLDSMLVIRHSVAGGIRAGLATIAGTLAGTALWAAASVAGLTALLTASPVAYDAVRIGGAGYLIWMGVSALYKSFRAGKSTVDDAADQPLRPLRALRRGIVTNVLNPKVGVFFISLLPQFLPTTGNNTGWAALLVGIHLGLCAAWYPVLAVVGDRARTILRQARFRRILDRVTAGVLVGLGLKLALQSG</sequence>
<dbReference type="InterPro" id="IPR001123">
    <property type="entry name" value="LeuE-type"/>
</dbReference>
<dbReference type="Proteomes" id="UP001500618">
    <property type="component" value="Unassembled WGS sequence"/>
</dbReference>
<evidence type="ECO:0000313" key="8">
    <source>
        <dbReference type="Proteomes" id="UP001500618"/>
    </source>
</evidence>
<dbReference type="PIRSF" id="PIRSF006324">
    <property type="entry name" value="LeuE"/>
    <property type="match status" value="1"/>
</dbReference>
<dbReference type="PANTHER" id="PTHR30086">
    <property type="entry name" value="ARGININE EXPORTER PROTEIN ARGO"/>
    <property type="match status" value="1"/>
</dbReference>
<keyword evidence="2" id="KW-1003">Cell membrane</keyword>
<accession>A0ABN2FVM0</accession>